<accession>J3L3W8</accession>
<name>J3L3W8_ORYBR</name>
<dbReference type="AlphaFoldDB" id="J3L3W8"/>
<dbReference type="Gramene" id="OB01G39240.1">
    <property type="protein sequence ID" value="OB01G39240.1"/>
    <property type="gene ID" value="OB01G39240"/>
</dbReference>
<keyword evidence="2" id="KW-1185">Reference proteome</keyword>
<evidence type="ECO:0000313" key="1">
    <source>
        <dbReference type="EnsemblPlants" id="OB01G39240.1"/>
    </source>
</evidence>
<dbReference type="EnsemblPlants" id="OB01G39240.1">
    <property type="protein sequence ID" value="OB01G39240.1"/>
    <property type="gene ID" value="OB01G39240"/>
</dbReference>
<proteinExistence type="predicted"/>
<organism evidence="1">
    <name type="scientific">Oryza brachyantha</name>
    <name type="common">malo sina</name>
    <dbReference type="NCBI Taxonomy" id="4533"/>
    <lineage>
        <taxon>Eukaryota</taxon>
        <taxon>Viridiplantae</taxon>
        <taxon>Streptophyta</taxon>
        <taxon>Embryophyta</taxon>
        <taxon>Tracheophyta</taxon>
        <taxon>Spermatophyta</taxon>
        <taxon>Magnoliopsida</taxon>
        <taxon>Liliopsida</taxon>
        <taxon>Poales</taxon>
        <taxon>Poaceae</taxon>
        <taxon>BOP clade</taxon>
        <taxon>Oryzoideae</taxon>
        <taxon>Oryzeae</taxon>
        <taxon>Oryzinae</taxon>
        <taxon>Oryza</taxon>
    </lineage>
</organism>
<dbReference type="HOGENOM" id="CLU_2982238_0_0_1"/>
<sequence>MQVQGSCLVGRGMQDVPLWVQWPSWERTTPFHCSGWAHRNNEKGEKDVKVLMDASPVV</sequence>
<evidence type="ECO:0000313" key="2">
    <source>
        <dbReference type="Proteomes" id="UP000006038"/>
    </source>
</evidence>
<reference evidence="1" key="2">
    <citation type="submission" date="2013-04" db="UniProtKB">
        <authorList>
            <consortium name="EnsemblPlants"/>
        </authorList>
    </citation>
    <scope>IDENTIFICATION</scope>
</reference>
<reference evidence="1" key="1">
    <citation type="journal article" date="2013" name="Nat. Commun.">
        <title>Whole-genome sequencing of Oryza brachyantha reveals mechanisms underlying Oryza genome evolution.</title>
        <authorList>
            <person name="Chen J."/>
            <person name="Huang Q."/>
            <person name="Gao D."/>
            <person name="Wang J."/>
            <person name="Lang Y."/>
            <person name="Liu T."/>
            <person name="Li B."/>
            <person name="Bai Z."/>
            <person name="Luis Goicoechea J."/>
            <person name="Liang C."/>
            <person name="Chen C."/>
            <person name="Zhang W."/>
            <person name="Sun S."/>
            <person name="Liao Y."/>
            <person name="Zhang X."/>
            <person name="Yang L."/>
            <person name="Song C."/>
            <person name="Wang M."/>
            <person name="Shi J."/>
            <person name="Liu G."/>
            <person name="Liu J."/>
            <person name="Zhou H."/>
            <person name="Zhou W."/>
            <person name="Yu Q."/>
            <person name="An N."/>
            <person name="Chen Y."/>
            <person name="Cai Q."/>
            <person name="Wang B."/>
            <person name="Liu B."/>
            <person name="Min J."/>
            <person name="Huang Y."/>
            <person name="Wu H."/>
            <person name="Li Z."/>
            <person name="Zhang Y."/>
            <person name="Yin Y."/>
            <person name="Song W."/>
            <person name="Jiang J."/>
            <person name="Jackson S.A."/>
            <person name="Wing R.A."/>
            <person name="Wang J."/>
            <person name="Chen M."/>
        </authorList>
    </citation>
    <scope>NUCLEOTIDE SEQUENCE [LARGE SCALE GENOMIC DNA]</scope>
    <source>
        <strain evidence="1">cv. IRGC 101232</strain>
    </source>
</reference>
<dbReference type="Proteomes" id="UP000006038">
    <property type="component" value="Chromosome 1"/>
</dbReference>
<protein>
    <submittedName>
        <fullName evidence="1">Uncharacterized protein</fullName>
    </submittedName>
</protein>